<reference evidence="1 2" key="1">
    <citation type="journal article" date="2023" name="Plants (Basel)">
        <title>Bridging the Gap: Combining Genomics and Transcriptomics Approaches to Understand Stylosanthes scabra, an Orphan Legume from the Brazilian Caatinga.</title>
        <authorList>
            <person name="Ferreira-Neto J.R.C."/>
            <person name="da Silva M.D."/>
            <person name="Binneck E."/>
            <person name="de Melo N.F."/>
            <person name="da Silva R.H."/>
            <person name="de Melo A.L.T.M."/>
            <person name="Pandolfi V."/>
            <person name="Bustamante F.O."/>
            <person name="Brasileiro-Vidal A.C."/>
            <person name="Benko-Iseppon A.M."/>
        </authorList>
    </citation>
    <scope>NUCLEOTIDE SEQUENCE [LARGE SCALE GENOMIC DNA]</scope>
    <source>
        <tissue evidence="1">Leaves</tissue>
    </source>
</reference>
<accession>A0ABU6S400</accession>
<dbReference type="Proteomes" id="UP001341840">
    <property type="component" value="Unassembled WGS sequence"/>
</dbReference>
<dbReference type="InterPro" id="IPR038765">
    <property type="entry name" value="Papain-like_cys_pep_sf"/>
</dbReference>
<keyword evidence="2" id="KW-1185">Reference proteome</keyword>
<evidence type="ECO:0000313" key="2">
    <source>
        <dbReference type="Proteomes" id="UP001341840"/>
    </source>
</evidence>
<organism evidence="1 2">
    <name type="scientific">Stylosanthes scabra</name>
    <dbReference type="NCBI Taxonomy" id="79078"/>
    <lineage>
        <taxon>Eukaryota</taxon>
        <taxon>Viridiplantae</taxon>
        <taxon>Streptophyta</taxon>
        <taxon>Embryophyta</taxon>
        <taxon>Tracheophyta</taxon>
        <taxon>Spermatophyta</taxon>
        <taxon>Magnoliopsida</taxon>
        <taxon>eudicotyledons</taxon>
        <taxon>Gunneridae</taxon>
        <taxon>Pentapetalae</taxon>
        <taxon>rosids</taxon>
        <taxon>fabids</taxon>
        <taxon>Fabales</taxon>
        <taxon>Fabaceae</taxon>
        <taxon>Papilionoideae</taxon>
        <taxon>50 kb inversion clade</taxon>
        <taxon>dalbergioids sensu lato</taxon>
        <taxon>Dalbergieae</taxon>
        <taxon>Pterocarpus clade</taxon>
        <taxon>Stylosanthes</taxon>
    </lineage>
</organism>
<evidence type="ECO:0008006" key="3">
    <source>
        <dbReference type="Google" id="ProtNLM"/>
    </source>
</evidence>
<comment type="caution">
    <text evidence="1">The sequence shown here is derived from an EMBL/GenBank/DDBJ whole genome shotgun (WGS) entry which is preliminary data.</text>
</comment>
<evidence type="ECO:0000313" key="1">
    <source>
        <dbReference type="EMBL" id="MED6131027.1"/>
    </source>
</evidence>
<dbReference type="EMBL" id="JASCZI010060428">
    <property type="protein sequence ID" value="MED6131027.1"/>
    <property type="molecule type" value="Genomic_DNA"/>
</dbReference>
<sequence length="249" mass="28601">MGCAFVGTELAVATYIFANAGEDRERLYDDSHCDGTRLRFWSLIPGRELNEDVLNMVAGMCTTRKFDNSKWWLPTTFSQMIVKPELYNQDTMDYIKDRYMGYADDLKTVRFPQTCCLEFNHPGKFVEAMLKDNSFWAAEEHFPPFVSDYKPLVPEVGRQADGSMDCGVWVCQCMVNSHLWLDYNLQDINDSTRISLAIDLVTSPQNPLANLIWERAVNFWDAEMLRDFNTTLGERGHEMTPARSGSQTI</sequence>
<dbReference type="SUPFAM" id="SSF54001">
    <property type="entry name" value="Cysteine proteinases"/>
    <property type="match status" value="1"/>
</dbReference>
<name>A0ABU6S400_9FABA</name>
<proteinExistence type="predicted"/>
<gene>
    <name evidence="1" type="ORF">PIB30_006355</name>
</gene>
<protein>
    <recommendedName>
        <fullName evidence="3">Ubiquitin-like protease family profile domain-containing protein</fullName>
    </recommendedName>
</protein>